<keyword evidence="9" id="KW-1185">Reference proteome</keyword>
<evidence type="ECO:0000313" key="9">
    <source>
        <dbReference type="Proteomes" id="UP000092573"/>
    </source>
</evidence>
<gene>
    <name evidence="8" type="ORF">AWM70_04515</name>
</gene>
<keyword evidence="3" id="KW-0378">Hydrolase</keyword>
<accession>A0A1B1MXL9</accession>
<evidence type="ECO:0000313" key="8">
    <source>
        <dbReference type="EMBL" id="ANS73920.1"/>
    </source>
</evidence>
<evidence type="ECO:0000256" key="2">
    <source>
        <dbReference type="ARBA" id="ARBA00022670"/>
    </source>
</evidence>
<evidence type="ECO:0000256" key="5">
    <source>
        <dbReference type="SAM" id="MobiDB-lite"/>
    </source>
</evidence>
<dbReference type="SUPFAM" id="SSF54001">
    <property type="entry name" value="Cysteine proteinases"/>
    <property type="match status" value="1"/>
</dbReference>
<feature type="chain" id="PRO_5039728010" description="NlpC/P60 domain-containing protein" evidence="6">
    <location>
        <begin position="28"/>
        <end position="302"/>
    </location>
</feature>
<keyword evidence="2" id="KW-0645">Protease</keyword>
<dbReference type="InterPro" id="IPR051202">
    <property type="entry name" value="Peptidase_C40"/>
</dbReference>
<dbReference type="GO" id="GO:0008234">
    <property type="term" value="F:cysteine-type peptidase activity"/>
    <property type="evidence" value="ECO:0007669"/>
    <property type="project" value="UniProtKB-KW"/>
</dbReference>
<dbReference type="RefSeq" id="WP_068694529.1">
    <property type="nucleotide sequence ID" value="NZ_CP014167.1"/>
</dbReference>
<evidence type="ECO:0000256" key="6">
    <source>
        <dbReference type="SAM" id="SignalP"/>
    </source>
</evidence>
<dbReference type="GO" id="GO:0006508">
    <property type="term" value="P:proteolysis"/>
    <property type="evidence" value="ECO:0007669"/>
    <property type="project" value="UniProtKB-KW"/>
</dbReference>
<proteinExistence type="inferred from homology"/>
<dbReference type="InterPro" id="IPR038765">
    <property type="entry name" value="Papain-like_cys_pep_sf"/>
</dbReference>
<evidence type="ECO:0000256" key="3">
    <source>
        <dbReference type="ARBA" id="ARBA00022801"/>
    </source>
</evidence>
<reference evidence="8 9" key="1">
    <citation type="submission" date="2016-01" db="EMBL/GenBank/DDBJ databases">
        <title>Complete Genome Sequence of Paenibacillus yonginensis DCY84, a novel Plant Growth-Promoting Bacteria with Elicitation of Induced Systemic Resistance.</title>
        <authorList>
            <person name="Kim Y.J."/>
            <person name="Yang D.C."/>
            <person name="Sukweenadhi J."/>
        </authorList>
    </citation>
    <scope>NUCLEOTIDE SEQUENCE [LARGE SCALE GENOMIC DNA]</scope>
    <source>
        <strain evidence="8 9">DCY84</strain>
    </source>
</reference>
<sequence length="302" mass="32918">MTLPFSLKKISAAALAALIALSTTSCSHSNPGNKTASDKGSSPRTLSFDNKQGYHDSSTTLKQIPLSLAAKQLGLNVIRRGDEFLVGFTDVLYRAKAGQAEAMSMNHPVILSHAPEARNDDLYFTRNAMSDLLGTQIGWNGPKQEIIFAPFPGRLADDRVIPGRTPRIHIQSTADVDKLIAFAKTFMGTKYVFGSDDYEDTGTFDCSSFTQHVFAKFNVQLPRVAKDQANTGTPVKKSELQPGDLVFFTVPGRFQDDKIAGHVGIYIGNGSFIHTYGDPGVQISDLDSSYWSGMYLGARRVI</sequence>
<keyword evidence="6" id="KW-0732">Signal</keyword>
<dbReference type="PROSITE" id="PS51935">
    <property type="entry name" value="NLPC_P60"/>
    <property type="match status" value="1"/>
</dbReference>
<feature type="signal peptide" evidence="6">
    <location>
        <begin position="1"/>
        <end position="27"/>
    </location>
</feature>
<organism evidence="8 9">
    <name type="scientific">Paenibacillus yonginensis</name>
    <dbReference type="NCBI Taxonomy" id="1462996"/>
    <lineage>
        <taxon>Bacteria</taxon>
        <taxon>Bacillati</taxon>
        <taxon>Bacillota</taxon>
        <taxon>Bacilli</taxon>
        <taxon>Bacillales</taxon>
        <taxon>Paenibacillaceae</taxon>
        <taxon>Paenibacillus</taxon>
    </lineage>
</organism>
<name>A0A1B1MXL9_9BACL</name>
<dbReference type="AlphaFoldDB" id="A0A1B1MXL9"/>
<evidence type="ECO:0000259" key="7">
    <source>
        <dbReference type="PROSITE" id="PS51935"/>
    </source>
</evidence>
<dbReference type="Pfam" id="PF00877">
    <property type="entry name" value="NLPC_P60"/>
    <property type="match status" value="1"/>
</dbReference>
<dbReference type="InterPro" id="IPR000064">
    <property type="entry name" value="NLP_P60_dom"/>
</dbReference>
<dbReference type="Gene3D" id="3.90.1720.10">
    <property type="entry name" value="endopeptidase domain like (from Nostoc punctiforme)"/>
    <property type="match status" value="1"/>
</dbReference>
<protein>
    <recommendedName>
        <fullName evidence="7">NlpC/P60 domain-containing protein</fullName>
    </recommendedName>
</protein>
<feature type="compositionally biased region" description="Polar residues" evidence="5">
    <location>
        <begin position="26"/>
        <end position="54"/>
    </location>
</feature>
<dbReference type="EMBL" id="CP014167">
    <property type="protein sequence ID" value="ANS73920.1"/>
    <property type="molecule type" value="Genomic_DNA"/>
</dbReference>
<dbReference type="Proteomes" id="UP000092573">
    <property type="component" value="Chromosome"/>
</dbReference>
<dbReference type="PANTHER" id="PTHR47053">
    <property type="entry name" value="MUREIN DD-ENDOPEPTIDASE MEPH-RELATED"/>
    <property type="match status" value="1"/>
</dbReference>
<evidence type="ECO:0000256" key="4">
    <source>
        <dbReference type="ARBA" id="ARBA00022807"/>
    </source>
</evidence>
<evidence type="ECO:0000256" key="1">
    <source>
        <dbReference type="ARBA" id="ARBA00007074"/>
    </source>
</evidence>
<dbReference type="KEGG" id="pyg:AWM70_04515"/>
<dbReference type="PANTHER" id="PTHR47053:SF1">
    <property type="entry name" value="MUREIN DD-ENDOPEPTIDASE MEPH-RELATED"/>
    <property type="match status" value="1"/>
</dbReference>
<keyword evidence="4" id="KW-0788">Thiol protease</keyword>
<comment type="similarity">
    <text evidence="1">Belongs to the peptidase C40 family.</text>
</comment>
<feature type="domain" description="NlpC/P60" evidence="7">
    <location>
        <begin position="173"/>
        <end position="302"/>
    </location>
</feature>
<feature type="region of interest" description="Disordered" evidence="5">
    <location>
        <begin position="25"/>
        <end position="54"/>
    </location>
</feature>